<dbReference type="InParanoid" id="A0A0D8JXZ7"/>
<accession>A0A0D8JXZ7</accession>
<reference evidence="3" key="2">
    <citation type="journal article" date="2010" name="Genome Res.">
        <title>Population genomic sequencing of Coccidioides fungi reveals recent hybridization and transposon control.</title>
        <authorList>
            <person name="Neafsey D.E."/>
            <person name="Barker B.M."/>
            <person name="Sharpton T.J."/>
            <person name="Stajich J.E."/>
            <person name="Park D.J."/>
            <person name="Whiston E."/>
            <person name="Hung C.-Y."/>
            <person name="McMahan C."/>
            <person name="White J."/>
            <person name="Sykes S."/>
            <person name="Heiman D."/>
            <person name="Young S."/>
            <person name="Zeng Q."/>
            <person name="Abouelleil A."/>
            <person name="Aftuck L."/>
            <person name="Bessette D."/>
            <person name="Brown A."/>
            <person name="FitzGerald M."/>
            <person name="Lui A."/>
            <person name="Macdonald J.P."/>
            <person name="Priest M."/>
            <person name="Orbach M.J."/>
            <person name="Galgiani J.N."/>
            <person name="Kirkland T.N."/>
            <person name="Cole G.T."/>
            <person name="Birren B.W."/>
            <person name="Henn M.R."/>
            <person name="Taylor J.W."/>
            <person name="Rounsley S.D."/>
        </authorList>
    </citation>
    <scope>GENOME REANNOTATION</scope>
    <source>
        <strain evidence="3">RS</strain>
    </source>
</reference>
<evidence type="ECO:0000313" key="2">
    <source>
        <dbReference type="EMBL" id="KJF61128.1"/>
    </source>
</evidence>
<dbReference type="RefSeq" id="XP_004446184.1">
    <property type="nucleotide sequence ID" value="XM_004446127.1"/>
</dbReference>
<dbReference type="VEuPathDB" id="FungiDB:CIMG_13445"/>
<feature type="region of interest" description="Disordered" evidence="1">
    <location>
        <begin position="1"/>
        <end position="34"/>
    </location>
</feature>
<dbReference type="EMBL" id="GG704914">
    <property type="protein sequence ID" value="KJF61128.1"/>
    <property type="molecule type" value="Genomic_DNA"/>
</dbReference>
<proteinExistence type="predicted"/>
<sequence length="81" mass="9254">MASKSAAPPKERTKSQFAAAEAASSGNVKSQGQGSRIYRDRWEGYQRMKKSHMEWPVFDDMCFFSFYAQNFALGLNFTKML</sequence>
<evidence type="ECO:0000256" key="1">
    <source>
        <dbReference type="SAM" id="MobiDB-lite"/>
    </source>
</evidence>
<gene>
    <name evidence="2" type="ORF">CIMG_13445</name>
</gene>
<keyword evidence="3" id="KW-1185">Reference proteome</keyword>
<feature type="compositionally biased region" description="Polar residues" evidence="1">
    <location>
        <begin position="24"/>
        <end position="34"/>
    </location>
</feature>
<evidence type="ECO:0000313" key="3">
    <source>
        <dbReference type="Proteomes" id="UP000001261"/>
    </source>
</evidence>
<protein>
    <submittedName>
        <fullName evidence="2">Uncharacterized protein</fullName>
    </submittedName>
</protein>
<organism evidence="2 3">
    <name type="scientific">Coccidioides immitis (strain RS)</name>
    <name type="common">Valley fever fungus</name>
    <dbReference type="NCBI Taxonomy" id="246410"/>
    <lineage>
        <taxon>Eukaryota</taxon>
        <taxon>Fungi</taxon>
        <taxon>Dikarya</taxon>
        <taxon>Ascomycota</taxon>
        <taxon>Pezizomycotina</taxon>
        <taxon>Eurotiomycetes</taxon>
        <taxon>Eurotiomycetidae</taxon>
        <taxon>Onygenales</taxon>
        <taxon>Onygenaceae</taxon>
        <taxon>Coccidioides</taxon>
    </lineage>
</organism>
<reference evidence="3" key="1">
    <citation type="journal article" date="2009" name="Genome Res.">
        <title>Comparative genomic analyses of the human fungal pathogens Coccidioides and their relatives.</title>
        <authorList>
            <person name="Sharpton T.J."/>
            <person name="Stajich J.E."/>
            <person name="Rounsley S.D."/>
            <person name="Gardner M.J."/>
            <person name="Wortman J.R."/>
            <person name="Jordar V.S."/>
            <person name="Maiti R."/>
            <person name="Kodira C.D."/>
            <person name="Neafsey D.E."/>
            <person name="Zeng Q."/>
            <person name="Hung C.-Y."/>
            <person name="McMahan C."/>
            <person name="Muszewska A."/>
            <person name="Grynberg M."/>
            <person name="Mandel M.A."/>
            <person name="Kellner E.M."/>
            <person name="Barker B.M."/>
            <person name="Galgiani J.N."/>
            <person name="Orbach M.J."/>
            <person name="Kirkland T.N."/>
            <person name="Cole G.T."/>
            <person name="Henn M.R."/>
            <person name="Birren B.W."/>
            <person name="Taylor J.W."/>
        </authorList>
    </citation>
    <scope>NUCLEOTIDE SEQUENCE [LARGE SCALE GENOMIC DNA]</scope>
    <source>
        <strain evidence="3">RS</strain>
    </source>
</reference>
<name>A0A0D8JXZ7_COCIM</name>
<dbReference type="AlphaFoldDB" id="A0A0D8JXZ7"/>
<dbReference type="Proteomes" id="UP000001261">
    <property type="component" value="Unassembled WGS sequence"/>
</dbReference>
<dbReference type="GeneID" id="24165072"/>
<dbReference type="KEGG" id="cim:CIMG_13445"/>